<evidence type="ECO:0000256" key="7">
    <source>
        <dbReference type="PROSITE-ProRule" id="PRU00042"/>
    </source>
</evidence>
<feature type="domain" description="C2H2-type" evidence="9">
    <location>
        <begin position="526"/>
        <end position="554"/>
    </location>
</feature>
<dbReference type="FunFam" id="3.30.160.60:FF:000688">
    <property type="entry name" value="zinc finger protein 197 isoform X1"/>
    <property type="match status" value="1"/>
</dbReference>
<dbReference type="PANTHER" id="PTHR16515">
    <property type="entry name" value="PR DOMAIN ZINC FINGER PROTEIN"/>
    <property type="match status" value="1"/>
</dbReference>
<protein>
    <recommendedName>
        <fullName evidence="13">Zinc finger protein</fullName>
    </recommendedName>
</protein>
<feature type="binding site" evidence="8">
    <location>
        <position position="11"/>
    </location>
    <ligand>
        <name>Zn(2+)</name>
        <dbReference type="ChEBI" id="CHEBI:29105"/>
    </ligand>
</feature>
<dbReference type="EMBL" id="CAKOGL010000024">
    <property type="protein sequence ID" value="CAH2101857.1"/>
    <property type="molecule type" value="Genomic_DNA"/>
</dbReference>
<feature type="domain" description="C2H2-type" evidence="9">
    <location>
        <begin position="411"/>
        <end position="438"/>
    </location>
</feature>
<feature type="domain" description="C2H2-type" evidence="9">
    <location>
        <begin position="323"/>
        <end position="350"/>
    </location>
</feature>
<evidence type="ECO:0000256" key="5">
    <source>
        <dbReference type="ARBA" id="ARBA00022833"/>
    </source>
</evidence>
<keyword evidence="2 8" id="KW-0479">Metal-binding</keyword>
<dbReference type="InterPro" id="IPR012934">
    <property type="entry name" value="Znf_AD"/>
</dbReference>
<feature type="domain" description="C2H2-type" evidence="9">
    <location>
        <begin position="498"/>
        <end position="526"/>
    </location>
</feature>
<keyword evidence="12" id="KW-1185">Reference proteome</keyword>
<keyword evidence="4 7" id="KW-0863">Zinc-finger</keyword>
<evidence type="ECO:0000313" key="12">
    <source>
        <dbReference type="Proteomes" id="UP001153954"/>
    </source>
</evidence>
<dbReference type="InterPro" id="IPR013087">
    <property type="entry name" value="Znf_C2H2_type"/>
</dbReference>
<dbReference type="PROSITE" id="PS00028">
    <property type="entry name" value="ZINC_FINGER_C2H2_1"/>
    <property type="match status" value="12"/>
</dbReference>
<name>A0AAU9UVF2_EUPED</name>
<dbReference type="FunFam" id="3.30.160.60:FF:000182">
    <property type="entry name" value="zinc finger protein 366"/>
    <property type="match status" value="1"/>
</dbReference>
<dbReference type="GO" id="GO:0008270">
    <property type="term" value="F:zinc ion binding"/>
    <property type="evidence" value="ECO:0007669"/>
    <property type="project" value="UniProtKB-UniRule"/>
</dbReference>
<feature type="domain" description="ZAD" evidence="10">
    <location>
        <begin position="9"/>
        <end position="87"/>
    </location>
</feature>
<feature type="domain" description="C2H2-type" evidence="9">
    <location>
        <begin position="439"/>
        <end position="466"/>
    </location>
</feature>
<evidence type="ECO:0000256" key="1">
    <source>
        <dbReference type="ARBA" id="ARBA00004123"/>
    </source>
</evidence>
<dbReference type="SUPFAM" id="SSF57667">
    <property type="entry name" value="beta-beta-alpha zinc fingers"/>
    <property type="match status" value="5"/>
</dbReference>
<dbReference type="AlphaFoldDB" id="A0AAU9UVF2"/>
<keyword evidence="3" id="KW-0677">Repeat</keyword>
<dbReference type="Pfam" id="PF12874">
    <property type="entry name" value="zf-met"/>
    <property type="match status" value="2"/>
</dbReference>
<sequence>MTEIWNLNALCRCCHADGCFSNINSPSNIMGSMELFSDLLKDTFDIQLHSPPIEVSHMICDKCIKHLQDGALFKKQIMECELKFQEYCRNELLQHVNIKLEKDVEDNDFIVKTELVLKDGDNDSLCETGEMINCTENESPVRVKIKNIEEQSRPEEKIKRTTVRSKKNPERIICTLCQIDFTDKKSLKKHNSEKHTSLNMCIICDIKFKTPKTYARHMYYHSICKDPTIPLAKMNKFDCNTCPKSYRNIRLLRNHRNTHTRENIYTCDLCKKEFLYKNILRKHILWHTGRNKQYMCDTCGSSFNDNTNLNKHIITVHKKLKPFKCTLCPKEFAANKTLKIHMRLHTGERPYICNLCDAKFIQITNLNEHRKKHELKKQFGGIYICKICQSVFDHRGIYRSHLRSHVTARVHKCVECNENFSNKFSLKRHMETHITLKKFSCDKCVRKFATASKLKSHGRCHDPNRIKKVKTEKINCELCKKAVTDIEKHMKTHYNRRHRCDYCDNAYSERNALNRHVKQSHDGVRHECDVCEKKFVRITSLKIHKMKVHNFELKKNKESE</sequence>
<evidence type="ECO:0000256" key="4">
    <source>
        <dbReference type="ARBA" id="ARBA00022771"/>
    </source>
</evidence>
<evidence type="ECO:0000259" key="10">
    <source>
        <dbReference type="PROSITE" id="PS51915"/>
    </source>
</evidence>
<dbReference type="GO" id="GO:0010468">
    <property type="term" value="P:regulation of gene expression"/>
    <property type="evidence" value="ECO:0007669"/>
    <property type="project" value="TreeGrafter"/>
</dbReference>
<feature type="binding site" evidence="8">
    <location>
        <position position="63"/>
    </location>
    <ligand>
        <name>Zn(2+)</name>
        <dbReference type="ChEBI" id="CHEBI:29105"/>
    </ligand>
</feature>
<evidence type="ECO:0000256" key="6">
    <source>
        <dbReference type="ARBA" id="ARBA00023242"/>
    </source>
</evidence>
<proteinExistence type="predicted"/>
<evidence type="ECO:0000256" key="2">
    <source>
        <dbReference type="ARBA" id="ARBA00022723"/>
    </source>
</evidence>
<evidence type="ECO:0000313" key="11">
    <source>
        <dbReference type="EMBL" id="CAH2101857.1"/>
    </source>
</evidence>
<feature type="domain" description="C2H2-type" evidence="9">
    <location>
        <begin position="265"/>
        <end position="292"/>
    </location>
</feature>
<keyword evidence="5 8" id="KW-0862">Zinc</keyword>
<dbReference type="InterPro" id="IPR036236">
    <property type="entry name" value="Znf_C2H2_sf"/>
</dbReference>
<dbReference type="Proteomes" id="UP001153954">
    <property type="component" value="Unassembled WGS sequence"/>
</dbReference>
<dbReference type="PANTHER" id="PTHR16515:SF66">
    <property type="entry name" value="C2H2-TYPE DOMAIN-CONTAINING PROTEIN"/>
    <property type="match status" value="1"/>
</dbReference>
<keyword evidence="6" id="KW-0539">Nucleus</keyword>
<feature type="domain" description="C2H2-type" evidence="9">
    <location>
        <begin position="383"/>
        <end position="410"/>
    </location>
</feature>
<dbReference type="InterPro" id="IPR050331">
    <property type="entry name" value="Zinc_finger"/>
</dbReference>
<evidence type="ECO:0000259" key="9">
    <source>
        <dbReference type="PROSITE" id="PS50157"/>
    </source>
</evidence>
<dbReference type="SMART" id="SM00355">
    <property type="entry name" value="ZnF_C2H2"/>
    <property type="match status" value="13"/>
</dbReference>
<accession>A0AAU9UVF2</accession>
<reference evidence="11" key="1">
    <citation type="submission" date="2022-03" db="EMBL/GenBank/DDBJ databases">
        <authorList>
            <person name="Tunstrom K."/>
        </authorList>
    </citation>
    <scope>NUCLEOTIDE SEQUENCE</scope>
</reference>
<dbReference type="GO" id="GO:0005634">
    <property type="term" value="C:nucleus"/>
    <property type="evidence" value="ECO:0007669"/>
    <property type="project" value="UniProtKB-SubCell"/>
</dbReference>
<organism evidence="11 12">
    <name type="scientific">Euphydryas editha</name>
    <name type="common">Edith's checkerspot</name>
    <dbReference type="NCBI Taxonomy" id="104508"/>
    <lineage>
        <taxon>Eukaryota</taxon>
        <taxon>Metazoa</taxon>
        <taxon>Ecdysozoa</taxon>
        <taxon>Arthropoda</taxon>
        <taxon>Hexapoda</taxon>
        <taxon>Insecta</taxon>
        <taxon>Pterygota</taxon>
        <taxon>Neoptera</taxon>
        <taxon>Endopterygota</taxon>
        <taxon>Lepidoptera</taxon>
        <taxon>Glossata</taxon>
        <taxon>Ditrysia</taxon>
        <taxon>Papilionoidea</taxon>
        <taxon>Nymphalidae</taxon>
        <taxon>Nymphalinae</taxon>
        <taxon>Euphydryas</taxon>
    </lineage>
</organism>
<evidence type="ECO:0008006" key="13">
    <source>
        <dbReference type="Google" id="ProtNLM"/>
    </source>
</evidence>
<dbReference type="Gene3D" id="3.30.160.60">
    <property type="entry name" value="Classic Zinc Finger"/>
    <property type="match status" value="9"/>
</dbReference>
<evidence type="ECO:0000256" key="3">
    <source>
        <dbReference type="ARBA" id="ARBA00022737"/>
    </source>
</evidence>
<evidence type="ECO:0000256" key="8">
    <source>
        <dbReference type="PROSITE-ProRule" id="PRU01263"/>
    </source>
</evidence>
<dbReference type="GO" id="GO:0030674">
    <property type="term" value="F:protein-macromolecule adaptor activity"/>
    <property type="evidence" value="ECO:0007669"/>
    <property type="project" value="UniProtKB-ARBA"/>
</dbReference>
<comment type="caution">
    <text evidence="11">The sequence shown here is derived from an EMBL/GenBank/DDBJ whole genome shotgun (WGS) entry which is preliminary data.</text>
</comment>
<feature type="binding site" evidence="8">
    <location>
        <position position="60"/>
    </location>
    <ligand>
        <name>Zn(2+)</name>
        <dbReference type="ChEBI" id="CHEBI:29105"/>
    </ligand>
</feature>
<comment type="subcellular location">
    <subcellularLocation>
        <location evidence="1">Nucleus</location>
    </subcellularLocation>
</comment>
<gene>
    <name evidence="11" type="ORF">EEDITHA_LOCUS16569</name>
</gene>
<feature type="domain" description="C2H2-type" evidence="9">
    <location>
        <begin position="351"/>
        <end position="378"/>
    </location>
</feature>
<feature type="binding site" evidence="8">
    <location>
        <position position="14"/>
    </location>
    <ligand>
        <name>Zn(2+)</name>
        <dbReference type="ChEBI" id="CHEBI:29105"/>
    </ligand>
</feature>
<dbReference type="Pfam" id="PF00096">
    <property type="entry name" value="zf-C2H2"/>
    <property type="match status" value="4"/>
</dbReference>
<dbReference type="PROSITE" id="PS50157">
    <property type="entry name" value="ZINC_FINGER_C2H2_2"/>
    <property type="match status" value="10"/>
</dbReference>
<dbReference type="Pfam" id="PF13912">
    <property type="entry name" value="zf-C2H2_6"/>
    <property type="match status" value="2"/>
</dbReference>
<feature type="domain" description="C2H2-type" evidence="9">
    <location>
        <begin position="294"/>
        <end position="322"/>
    </location>
</feature>
<dbReference type="PROSITE" id="PS51915">
    <property type="entry name" value="ZAD"/>
    <property type="match status" value="1"/>
</dbReference>
<dbReference type="SMART" id="SM00868">
    <property type="entry name" value="zf-AD"/>
    <property type="match status" value="2"/>
</dbReference>
<feature type="domain" description="C2H2-type" evidence="9">
    <location>
        <begin position="237"/>
        <end position="264"/>
    </location>
</feature>